<proteinExistence type="predicted"/>
<sequence>MNKIKLKKNGFSMVEVLIALLLLGTVGLGFLAVLANSSSHTLNADVRATAESIARSQMEYVKAQPYDGSNPPVYLVDTTKFDATIWQITITGERLDPRGDGTGNDDGLQKITITVEYYRGGSWDDVVVLEGYKYTG</sequence>
<dbReference type="EMBL" id="CP146612">
    <property type="protein sequence ID" value="WWX25803.1"/>
    <property type="molecule type" value="Genomic_DNA"/>
</dbReference>
<organism evidence="1 2">
    <name type="scientific">Candidatus Dehalogenimonas loeffleri</name>
    <dbReference type="NCBI Taxonomy" id="3127115"/>
    <lineage>
        <taxon>Bacteria</taxon>
        <taxon>Bacillati</taxon>
        <taxon>Chloroflexota</taxon>
        <taxon>Dehalococcoidia</taxon>
        <taxon>Dehalococcoidales</taxon>
        <taxon>Dehalococcoidaceae</taxon>
        <taxon>Dehalogenimonas</taxon>
    </lineage>
</organism>
<evidence type="ECO:0000313" key="2">
    <source>
        <dbReference type="Proteomes" id="UP001375370"/>
    </source>
</evidence>
<name>A0ABZ2JAQ9_9CHLR</name>
<dbReference type="InterPro" id="IPR012902">
    <property type="entry name" value="N_methyl_site"/>
</dbReference>
<dbReference type="RefSeq" id="WP_338738337.1">
    <property type="nucleotide sequence ID" value="NZ_CP146612.1"/>
</dbReference>
<protein>
    <submittedName>
        <fullName evidence="1">Prepilin-type N-terminal cleavage/methylation domain-containing protein</fullName>
    </submittedName>
</protein>
<accession>A0ABZ2JAQ9</accession>
<reference evidence="1 2" key="1">
    <citation type="submission" date="2024-03" db="EMBL/GenBank/DDBJ databases">
        <title>A Dehalogenimonas Isolated from Estuarine Sediments Dihaloeliminates Chlorinated Alkanes.</title>
        <authorList>
            <person name="Yang Y."/>
            <person name="Wang H."/>
        </authorList>
    </citation>
    <scope>NUCLEOTIDE SEQUENCE [LARGE SCALE GENOMIC DNA]</scope>
    <source>
        <strain evidence="1 2">W</strain>
    </source>
</reference>
<evidence type="ECO:0000313" key="1">
    <source>
        <dbReference type="EMBL" id="WWX25803.1"/>
    </source>
</evidence>
<keyword evidence="2" id="KW-1185">Reference proteome</keyword>
<dbReference type="Pfam" id="PF07963">
    <property type="entry name" value="N_methyl"/>
    <property type="match status" value="1"/>
</dbReference>
<gene>
    <name evidence="1" type="ORF">V8247_02195</name>
</gene>
<dbReference type="Proteomes" id="UP001375370">
    <property type="component" value="Chromosome"/>
</dbReference>